<evidence type="ECO:0000256" key="2">
    <source>
        <dbReference type="ARBA" id="ARBA00007316"/>
    </source>
</evidence>
<dbReference type="PANTHER" id="PTHR32309:SF13">
    <property type="entry name" value="FERRIC ENTEROBACTIN TRANSPORT PROTEIN FEPE"/>
    <property type="match status" value="1"/>
</dbReference>
<protein>
    <recommendedName>
        <fullName evidence="4">non-specific protein-tyrosine kinase</fullName>
        <ecNumber evidence="4">2.7.10.2</ecNumber>
    </recommendedName>
</protein>
<evidence type="ECO:0000256" key="1">
    <source>
        <dbReference type="ARBA" id="ARBA00004429"/>
    </source>
</evidence>
<keyword evidence="7 20" id="KW-0808">Transferase</keyword>
<dbReference type="SUPFAM" id="SSF52540">
    <property type="entry name" value="P-loop containing nucleoside triphosphate hydrolases"/>
    <property type="match status" value="1"/>
</dbReference>
<dbReference type="InterPro" id="IPR032807">
    <property type="entry name" value="GNVR"/>
</dbReference>
<organism evidence="20 21">
    <name type="scientific">Geomobilimonas luticola</name>
    <dbReference type="NCBI Taxonomy" id="1114878"/>
    <lineage>
        <taxon>Bacteria</taxon>
        <taxon>Pseudomonadati</taxon>
        <taxon>Thermodesulfobacteriota</taxon>
        <taxon>Desulfuromonadia</taxon>
        <taxon>Geobacterales</taxon>
        <taxon>Geobacteraceae</taxon>
        <taxon>Geomobilimonas</taxon>
    </lineage>
</organism>
<evidence type="ECO:0000256" key="5">
    <source>
        <dbReference type="ARBA" id="ARBA00022475"/>
    </source>
</evidence>
<evidence type="ECO:0000256" key="3">
    <source>
        <dbReference type="ARBA" id="ARBA00008883"/>
    </source>
</evidence>
<dbReference type="Pfam" id="PF02706">
    <property type="entry name" value="Wzz"/>
    <property type="match status" value="1"/>
</dbReference>
<feature type="transmembrane region" description="Helical" evidence="16">
    <location>
        <begin position="33"/>
        <end position="50"/>
    </location>
</feature>
<dbReference type="RefSeq" id="WP_214175072.1">
    <property type="nucleotide sequence ID" value="NZ_JAHCVK010000002.1"/>
</dbReference>
<keyword evidence="5" id="KW-1003">Cell membrane</keyword>
<feature type="domain" description="Tyrosine-protein kinase G-rich" evidence="19">
    <location>
        <begin position="417"/>
        <end position="494"/>
    </location>
</feature>
<evidence type="ECO:0000256" key="10">
    <source>
        <dbReference type="ARBA" id="ARBA00022777"/>
    </source>
</evidence>
<keyword evidence="11" id="KW-0067">ATP-binding</keyword>
<dbReference type="CDD" id="cd05387">
    <property type="entry name" value="BY-kinase"/>
    <property type="match status" value="1"/>
</dbReference>
<evidence type="ECO:0000259" key="19">
    <source>
        <dbReference type="Pfam" id="PF13807"/>
    </source>
</evidence>
<evidence type="ECO:0000256" key="4">
    <source>
        <dbReference type="ARBA" id="ARBA00011903"/>
    </source>
</evidence>
<comment type="subcellular location">
    <subcellularLocation>
        <location evidence="1">Cell inner membrane</location>
        <topology evidence="1">Multi-pass membrane protein</topology>
    </subcellularLocation>
</comment>
<dbReference type="InterPro" id="IPR005702">
    <property type="entry name" value="Wzc-like_C"/>
</dbReference>
<sequence>MTPNFTGLSPVPTQPSEVHLNDYLMVIFRRKRIFLLSFCAVFLGVSIYTFSMKPIYESSATLYVMSEKGKGLLTELGVNQQSSIPAEIEILKSRTNAAEVVRRLHLNWLVTNKSSDLTFKLLEFTADSNLYKIEVTGADSYDIKDADGKVLGSGQSGALFQSDKLRILLTELHGSPGSGFELSLAPSDPLVAGIRSNLAAAEVGKGTGIIRVSYANTDRYVAKDVVNTLSQVYLEQNIAFKTEEANRTVKFVDEQLGGLIDKLDTAEKNLQTFKSGSGVMVLDAVAQNAIQKVSDVEKQKAEIVLEKKQVEFAIVALKDALKNGKVYTPSAMKGDPGVAAMAGKLTELELQKRALLADVTDSHPQVRALQVQIDEIQRKMVAVYDTALHNLAKLEASLTQLGSQHEQELKRLPAAERELAGLLRHTKVNADIYTMLLQKREEARIARASTISSINVIDPAIVPRNPIKPEKLKYLLLGLVAGFMLGVGLAFLQEYLDDTVKDAEEAKRLLGFPHLATIPHIDRGSDERRSGAEAIVSHTEPRSSVAEAFRSLRTGLHFSAINRDKRVLVFTSSFPGEGKSTVSANLAITIAQTDARVLLIDCDMRRSSLHDKLRVDKLPGLSEVLAGDIEFAAAVHTTEVPNLHLLAAGTTPPNPSELLGSVVMRDLLDRLREEYDQIIIDAPPVLAVTDAPVLTTLADIVLVVMETARVPAKAATRMRELLGAVQAPVAGLVINDKSGRGMSYGYYGYKYGYGYGYGYYGEEEKASAKAKPWWRRFF</sequence>
<evidence type="ECO:0000256" key="8">
    <source>
        <dbReference type="ARBA" id="ARBA00022692"/>
    </source>
</evidence>
<name>A0ABS5SCJ0_9BACT</name>
<dbReference type="PANTHER" id="PTHR32309">
    <property type="entry name" value="TYROSINE-PROTEIN KINASE"/>
    <property type="match status" value="1"/>
</dbReference>
<dbReference type="InterPro" id="IPR050445">
    <property type="entry name" value="Bact_polysacc_biosynth/exp"/>
</dbReference>
<dbReference type="GO" id="GO:0004715">
    <property type="term" value="F:non-membrane spanning protein tyrosine kinase activity"/>
    <property type="evidence" value="ECO:0007669"/>
    <property type="project" value="UniProtKB-EC"/>
</dbReference>
<evidence type="ECO:0000259" key="18">
    <source>
        <dbReference type="Pfam" id="PF13614"/>
    </source>
</evidence>
<dbReference type="InterPro" id="IPR025669">
    <property type="entry name" value="AAA_dom"/>
</dbReference>
<dbReference type="EC" id="2.7.10.2" evidence="4"/>
<evidence type="ECO:0000256" key="13">
    <source>
        <dbReference type="ARBA" id="ARBA00023136"/>
    </source>
</evidence>
<dbReference type="EMBL" id="JAHCVK010000002">
    <property type="protein sequence ID" value="MBT0653091.1"/>
    <property type="molecule type" value="Genomic_DNA"/>
</dbReference>
<keyword evidence="14" id="KW-0829">Tyrosine-protein kinase</keyword>
<dbReference type="InterPro" id="IPR003856">
    <property type="entry name" value="LPS_length_determ_N"/>
</dbReference>
<comment type="similarity">
    <text evidence="3">Belongs to the etk/wzc family.</text>
</comment>
<evidence type="ECO:0000256" key="11">
    <source>
        <dbReference type="ARBA" id="ARBA00022840"/>
    </source>
</evidence>
<evidence type="ECO:0000259" key="17">
    <source>
        <dbReference type="Pfam" id="PF02706"/>
    </source>
</evidence>
<keyword evidence="12 16" id="KW-1133">Transmembrane helix</keyword>
<keyword evidence="8 16" id="KW-0812">Transmembrane</keyword>
<evidence type="ECO:0000256" key="14">
    <source>
        <dbReference type="ARBA" id="ARBA00023137"/>
    </source>
</evidence>
<dbReference type="Pfam" id="PF13807">
    <property type="entry name" value="GNVR"/>
    <property type="match status" value="1"/>
</dbReference>
<dbReference type="Proteomes" id="UP000756860">
    <property type="component" value="Unassembled WGS sequence"/>
</dbReference>
<evidence type="ECO:0000256" key="16">
    <source>
        <dbReference type="SAM" id="Phobius"/>
    </source>
</evidence>
<comment type="catalytic activity">
    <reaction evidence="15">
        <text>L-tyrosyl-[protein] + ATP = O-phospho-L-tyrosyl-[protein] + ADP + H(+)</text>
        <dbReference type="Rhea" id="RHEA:10596"/>
        <dbReference type="Rhea" id="RHEA-COMP:10136"/>
        <dbReference type="Rhea" id="RHEA-COMP:20101"/>
        <dbReference type="ChEBI" id="CHEBI:15378"/>
        <dbReference type="ChEBI" id="CHEBI:30616"/>
        <dbReference type="ChEBI" id="CHEBI:46858"/>
        <dbReference type="ChEBI" id="CHEBI:61978"/>
        <dbReference type="ChEBI" id="CHEBI:456216"/>
        <dbReference type="EC" id="2.7.10.2"/>
    </reaction>
</comment>
<accession>A0ABS5SCJ0</accession>
<evidence type="ECO:0000256" key="15">
    <source>
        <dbReference type="ARBA" id="ARBA00051245"/>
    </source>
</evidence>
<dbReference type="Pfam" id="PF13614">
    <property type="entry name" value="AAA_31"/>
    <property type="match status" value="1"/>
</dbReference>
<keyword evidence="10" id="KW-0418">Kinase</keyword>
<keyword evidence="13 16" id="KW-0472">Membrane</keyword>
<evidence type="ECO:0000313" key="21">
    <source>
        <dbReference type="Proteomes" id="UP000756860"/>
    </source>
</evidence>
<comment type="similarity">
    <text evidence="2">Belongs to the CpsD/CapB family.</text>
</comment>
<evidence type="ECO:0000313" key="20">
    <source>
        <dbReference type="EMBL" id="MBT0653091.1"/>
    </source>
</evidence>
<evidence type="ECO:0000256" key="9">
    <source>
        <dbReference type="ARBA" id="ARBA00022741"/>
    </source>
</evidence>
<feature type="domain" description="Polysaccharide chain length determinant N-terminal" evidence="17">
    <location>
        <begin position="17"/>
        <end position="103"/>
    </location>
</feature>
<comment type="caution">
    <text evidence="20">The sequence shown here is derived from an EMBL/GenBank/DDBJ whole genome shotgun (WGS) entry which is preliminary data.</text>
</comment>
<reference evidence="20 21" key="1">
    <citation type="submission" date="2021-05" db="EMBL/GenBank/DDBJ databases">
        <title>The draft genome of Geobacter luticola JCM 17780.</title>
        <authorList>
            <person name="Xu Z."/>
            <person name="Masuda Y."/>
            <person name="Itoh H."/>
            <person name="Senoo K."/>
        </authorList>
    </citation>
    <scope>NUCLEOTIDE SEQUENCE [LARGE SCALE GENOMIC DNA]</scope>
    <source>
        <strain evidence="20 21">JCM 17780</strain>
    </source>
</reference>
<evidence type="ECO:0000256" key="12">
    <source>
        <dbReference type="ARBA" id="ARBA00022989"/>
    </source>
</evidence>
<feature type="domain" description="AAA" evidence="18">
    <location>
        <begin position="575"/>
        <end position="714"/>
    </location>
</feature>
<evidence type="ECO:0000256" key="7">
    <source>
        <dbReference type="ARBA" id="ARBA00022679"/>
    </source>
</evidence>
<dbReference type="InterPro" id="IPR027417">
    <property type="entry name" value="P-loop_NTPase"/>
</dbReference>
<dbReference type="Gene3D" id="3.40.50.300">
    <property type="entry name" value="P-loop containing nucleotide triphosphate hydrolases"/>
    <property type="match status" value="1"/>
</dbReference>
<proteinExistence type="inferred from homology"/>
<evidence type="ECO:0000256" key="6">
    <source>
        <dbReference type="ARBA" id="ARBA00022519"/>
    </source>
</evidence>
<keyword evidence="9" id="KW-0547">Nucleotide-binding</keyword>
<keyword evidence="6" id="KW-0997">Cell inner membrane</keyword>
<gene>
    <name evidence="20" type="ORF">KI810_08495</name>
</gene>
<dbReference type="NCBIfam" id="TIGR01007">
    <property type="entry name" value="eps_fam"/>
    <property type="match status" value="1"/>
</dbReference>
<keyword evidence="21" id="KW-1185">Reference proteome</keyword>